<feature type="binding site" evidence="5">
    <location>
        <position position="221"/>
    </location>
    <ligand>
        <name>isopentenyl diphosphate</name>
        <dbReference type="ChEBI" id="CHEBI:128769"/>
    </ligand>
</feature>
<feature type="binding site" evidence="5">
    <location>
        <position position="78"/>
    </location>
    <ligand>
        <name>isopentenyl diphosphate</name>
        <dbReference type="ChEBI" id="CHEBI:128769"/>
    </ligand>
</feature>
<feature type="active site" description="Proton donor" evidence="5">
    <location>
        <position position="130"/>
    </location>
</feature>
<comment type="catalytic activity">
    <reaction evidence="5">
        <text>isopentenyl diphosphate + 2 oxidized [2Fe-2S]-[ferredoxin] + H2O = (2E)-4-hydroxy-3-methylbut-2-enyl diphosphate + 2 reduced [2Fe-2S]-[ferredoxin] + 2 H(+)</text>
        <dbReference type="Rhea" id="RHEA:24488"/>
        <dbReference type="Rhea" id="RHEA-COMP:10000"/>
        <dbReference type="Rhea" id="RHEA-COMP:10001"/>
        <dbReference type="ChEBI" id="CHEBI:15377"/>
        <dbReference type="ChEBI" id="CHEBI:15378"/>
        <dbReference type="ChEBI" id="CHEBI:33737"/>
        <dbReference type="ChEBI" id="CHEBI:33738"/>
        <dbReference type="ChEBI" id="CHEBI:128753"/>
        <dbReference type="ChEBI" id="CHEBI:128769"/>
        <dbReference type="EC" id="1.17.7.4"/>
    </reaction>
</comment>
<dbReference type="GO" id="GO:0050992">
    <property type="term" value="P:dimethylallyl diphosphate biosynthetic process"/>
    <property type="evidence" value="ECO:0007669"/>
    <property type="project" value="UniProtKB-UniRule"/>
</dbReference>
<feature type="binding site" evidence="5">
    <location>
        <position position="43"/>
    </location>
    <ligand>
        <name>dimethylallyl diphosphate</name>
        <dbReference type="ChEBI" id="CHEBI:57623"/>
    </ligand>
</feature>
<feature type="binding site" evidence="5">
    <location>
        <position position="221"/>
    </location>
    <ligand>
        <name>dimethylallyl diphosphate</name>
        <dbReference type="ChEBI" id="CHEBI:57623"/>
    </ligand>
</feature>
<dbReference type="InterPro" id="IPR003451">
    <property type="entry name" value="LytB/IspH"/>
</dbReference>
<keyword evidence="4 5" id="KW-0411">Iron-sulfur</keyword>
<feature type="binding site" evidence="5">
    <location>
        <position position="43"/>
    </location>
    <ligand>
        <name>isopentenyl diphosphate</name>
        <dbReference type="ChEBI" id="CHEBI:128769"/>
    </ligand>
</feature>
<dbReference type="AlphaFoldDB" id="A0A381J9D7"/>
<dbReference type="GO" id="GO:0051745">
    <property type="term" value="F:4-hydroxy-3-methylbut-2-enyl diphosphate reductase activity"/>
    <property type="evidence" value="ECO:0007669"/>
    <property type="project" value="UniProtKB-UniRule"/>
</dbReference>
<comment type="pathway">
    <text evidence="5">Isoprenoid biosynthesis; isopentenyl diphosphate biosynthesis via DXP pathway; isopentenyl diphosphate from 1-deoxy-D-xylulose 5-phosphate: step 6/6.</text>
</comment>
<feature type="binding site" evidence="5">
    <location>
        <position position="220"/>
    </location>
    <ligand>
        <name>isopentenyl diphosphate</name>
        <dbReference type="ChEBI" id="CHEBI:128769"/>
    </ligand>
</feature>
<name>A0A381J9D7_9CLOT</name>
<feature type="binding site" evidence="5">
    <location>
        <position position="14"/>
    </location>
    <ligand>
        <name>[4Fe-4S] cluster</name>
        <dbReference type="ChEBI" id="CHEBI:49883"/>
    </ligand>
</feature>
<evidence type="ECO:0000313" key="7">
    <source>
        <dbReference type="Proteomes" id="UP000254664"/>
    </source>
</evidence>
<dbReference type="GO" id="GO:0016114">
    <property type="term" value="P:terpenoid biosynthetic process"/>
    <property type="evidence" value="ECO:0007669"/>
    <property type="project" value="UniProtKB-UniRule"/>
</dbReference>
<feature type="binding site" evidence="5">
    <location>
        <position position="192"/>
    </location>
    <ligand>
        <name>[4Fe-4S] cluster</name>
        <dbReference type="ChEBI" id="CHEBI:49883"/>
    </ligand>
</feature>
<comment type="function">
    <text evidence="5">Catalyzes the conversion of 1-hydroxy-2-methyl-2-(E)-butenyl 4-diphosphate (HMBPP) into a mixture of isopentenyl diphosphate (IPP) and dimethylallyl diphosphate (DMAPP). Acts in the terminal step of the DOXP/MEP pathway for isoprenoid precursor biosynthesis.</text>
</comment>
<dbReference type="PANTHER" id="PTHR30426:SF0">
    <property type="entry name" value="4-HYDROXY-3-METHYLBUT-2-ENYL DIPHOSPHATE REDUCTASE"/>
    <property type="match status" value="1"/>
</dbReference>
<feature type="binding site" evidence="5">
    <location>
        <position position="222"/>
    </location>
    <ligand>
        <name>(2E)-4-hydroxy-3-methylbut-2-enyl diphosphate</name>
        <dbReference type="ChEBI" id="CHEBI:128753"/>
    </ligand>
</feature>
<feature type="binding site" evidence="5">
    <location>
        <position position="220"/>
    </location>
    <ligand>
        <name>(2E)-4-hydroxy-3-methylbut-2-enyl diphosphate</name>
        <dbReference type="ChEBI" id="CHEBI:128753"/>
    </ligand>
</feature>
<proteinExistence type="inferred from homology"/>
<feature type="binding site" evidence="5">
    <location>
        <position position="266"/>
    </location>
    <ligand>
        <name>isopentenyl diphosphate</name>
        <dbReference type="ChEBI" id="CHEBI:128769"/>
    </ligand>
</feature>
<feature type="binding site" evidence="5">
    <location>
        <position position="266"/>
    </location>
    <ligand>
        <name>(2E)-4-hydroxy-3-methylbut-2-enyl diphosphate</name>
        <dbReference type="ChEBI" id="CHEBI:128753"/>
    </ligand>
</feature>
<dbReference type="Proteomes" id="UP000254664">
    <property type="component" value="Unassembled WGS sequence"/>
</dbReference>
<feature type="binding site" evidence="5">
    <location>
        <position position="78"/>
    </location>
    <ligand>
        <name>(2E)-4-hydroxy-3-methylbut-2-enyl diphosphate</name>
        <dbReference type="ChEBI" id="CHEBI:128753"/>
    </ligand>
</feature>
<feature type="binding site" evidence="5">
    <location>
        <position position="220"/>
    </location>
    <ligand>
        <name>dimethylallyl diphosphate</name>
        <dbReference type="ChEBI" id="CHEBI:57623"/>
    </ligand>
</feature>
<comment type="similarity">
    <text evidence="5">Belongs to the IspH family.</text>
</comment>
<dbReference type="EC" id="1.17.7.4" evidence="5"/>
<keyword evidence="5 6" id="KW-0560">Oxidoreductase</keyword>
<dbReference type="CDD" id="cd13944">
    <property type="entry name" value="lytB_ispH"/>
    <property type="match status" value="1"/>
</dbReference>
<sequence>MGAKIIISENSGFCFGVKRAVEKALITQKTLNKPIYTLGPLIHNESVISHLRDHKIAPVDVDSLSSLEKDDTIIIRSHGISKDVYMKLKEKELNIVDLTCPFVSHIQKKVNKYYELGYSIIIVGDPNHPEIKGINGWCDNSALVFKNGDVTISLPKKVCIVAQTTEKQENFEKVIYVVAKECKEFLAFNTICSATETRQKDAFNISKESDKMIVIGGKNSSNTNKLYEICKSNCKDTIHIETAKELPFDFFKVPESTVIGITAGASTPNFVIDEVLNKISEEKHS</sequence>
<dbReference type="OrthoDB" id="9804077at2"/>
<protein>
    <recommendedName>
        <fullName evidence="5">4-hydroxy-3-methylbut-2-enyl diphosphate reductase</fullName>
        <shortName evidence="5">HMBPP reductase</shortName>
        <ecNumber evidence="5">1.17.7.4</ecNumber>
    </recommendedName>
</protein>
<feature type="binding site" evidence="5">
    <location>
        <position position="266"/>
    </location>
    <ligand>
        <name>dimethylallyl diphosphate</name>
        <dbReference type="ChEBI" id="CHEBI:57623"/>
    </ligand>
</feature>
<dbReference type="NCBIfam" id="NF002187">
    <property type="entry name" value="PRK01045.1-1"/>
    <property type="match status" value="1"/>
</dbReference>
<accession>A0A381J9D7</accession>
<comment type="catalytic activity">
    <reaction evidence="5">
        <text>dimethylallyl diphosphate + 2 oxidized [2Fe-2S]-[ferredoxin] + H2O = (2E)-4-hydroxy-3-methylbut-2-enyl diphosphate + 2 reduced [2Fe-2S]-[ferredoxin] + 2 H(+)</text>
        <dbReference type="Rhea" id="RHEA:24825"/>
        <dbReference type="Rhea" id="RHEA-COMP:10000"/>
        <dbReference type="Rhea" id="RHEA-COMP:10001"/>
        <dbReference type="ChEBI" id="CHEBI:15377"/>
        <dbReference type="ChEBI" id="CHEBI:15378"/>
        <dbReference type="ChEBI" id="CHEBI:33737"/>
        <dbReference type="ChEBI" id="CHEBI:33738"/>
        <dbReference type="ChEBI" id="CHEBI:57623"/>
        <dbReference type="ChEBI" id="CHEBI:128753"/>
        <dbReference type="EC" id="1.17.7.4"/>
    </reaction>
</comment>
<keyword evidence="3 5" id="KW-0408">Iron</keyword>
<comment type="cofactor">
    <cofactor evidence="5">
        <name>[4Fe-4S] cluster</name>
        <dbReference type="ChEBI" id="CHEBI:49883"/>
    </cofactor>
    <text evidence="5">Binds 1 [4Fe-4S] cluster per subunit.</text>
</comment>
<dbReference type="GO" id="GO:0051539">
    <property type="term" value="F:4 iron, 4 sulfur cluster binding"/>
    <property type="evidence" value="ECO:0007669"/>
    <property type="project" value="UniProtKB-UniRule"/>
</dbReference>
<feature type="binding site" evidence="5">
    <location>
        <position position="43"/>
    </location>
    <ligand>
        <name>(2E)-4-hydroxy-3-methylbut-2-enyl diphosphate</name>
        <dbReference type="ChEBI" id="CHEBI:128753"/>
    </ligand>
</feature>
<dbReference type="HAMAP" id="MF_00191">
    <property type="entry name" value="IspH"/>
    <property type="match status" value="1"/>
</dbReference>
<dbReference type="RefSeq" id="WP_115641066.1">
    <property type="nucleotide sequence ID" value="NZ_UFWZ01000001.1"/>
</dbReference>
<feature type="binding site" evidence="5">
    <location>
        <position position="100"/>
    </location>
    <ligand>
        <name>[4Fe-4S] cluster</name>
        <dbReference type="ChEBI" id="CHEBI:49883"/>
    </ligand>
</feature>
<feature type="binding site" evidence="5">
    <location>
        <position position="128"/>
    </location>
    <ligand>
        <name>isopentenyl diphosphate</name>
        <dbReference type="ChEBI" id="CHEBI:128769"/>
    </ligand>
</feature>
<dbReference type="Pfam" id="PF02401">
    <property type="entry name" value="LYTB"/>
    <property type="match status" value="1"/>
</dbReference>
<feature type="binding site" evidence="5">
    <location>
        <position position="128"/>
    </location>
    <ligand>
        <name>dimethylallyl diphosphate</name>
        <dbReference type="ChEBI" id="CHEBI:57623"/>
    </ligand>
</feature>
<dbReference type="UniPathway" id="UPA00059">
    <property type="reaction ID" value="UER00105"/>
</dbReference>
<evidence type="ECO:0000256" key="3">
    <source>
        <dbReference type="ARBA" id="ARBA00023004"/>
    </source>
</evidence>
<dbReference type="NCBIfam" id="TIGR00216">
    <property type="entry name" value="ispH_lytB"/>
    <property type="match status" value="1"/>
</dbReference>
<dbReference type="Gene3D" id="3.40.1010.20">
    <property type="entry name" value="4-hydroxy-3-methylbut-2-enyl diphosphate reductase, catalytic domain"/>
    <property type="match status" value="2"/>
</dbReference>
<dbReference type="GO" id="GO:0046872">
    <property type="term" value="F:metal ion binding"/>
    <property type="evidence" value="ECO:0007669"/>
    <property type="project" value="UniProtKB-KW"/>
</dbReference>
<evidence type="ECO:0000256" key="1">
    <source>
        <dbReference type="ARBA" id="ARBA00022485"/>
    </source>
</evidence>
<keyword evidence="5" id="KW-0414">Isoprene biosynthesis</keyword>
<comment type="pathway">
    <text evidence="5">Isoprenoid biosynthesis; dimethylallyl diphosphate biosynthesis; dimethylallyl diphosphate from (2E)-4-hydroxy-3-methylbutenyl diphosphate: step 1/1.</text>
</comment>
<evidence type="ECO:0000256" key="2">
    <source>
        <dbReference type="ARBA" id="ARBA00022723"/>
    </source>
</evidence>
<dbReference type="EMBL" id="UFWZ01000001">
    <property type="protein sequence ID" value="SUY47066.1"/>
    <property type="molecule type" value="Genomic_DNA"/>
</dbReference>
<dbReference type="PANTHER" id="PTHR30426">
    <property type="entry name" value="4-HYDROXY-3-METHYLBUT-2-ENYL DIPHOSPHATE REDUCTASE"/>
    <property type="match status" value="1"/>
</dbReference>
<dbReference type="GO" id="GO:0019288">
    <property type="term" value="P:isopentenyl diphosphate biosynthetic process, methylerythritol 4-phosphate pathway"/>
    <property type="evidence" value="ECO:0007669"/>
    <property type="project" value="UniProtKB-UniRule"/>
</dbReference>
<organism evidence="6 7">
    <name type="scientific">Clostridium putrefaciens</name>
    <dbReference type="NCBI Taxonomy" id="99675"/>
    <lineage>
        <taxon>Bacteria</taxon>
        <taxon>Bacillati</taxon>
        <taxon>Bacillota</taxon>
        <taxon>Clostridia</taxon>
        <taxon>Eubacteriales</taxon>
        <taxon>Clostridiaceae</taxon>
        <taxon>Clostridium</taxon>
    </lineage>
</organism>
<feature type="binding site" evidence="5">
    <location>
        <position position="164"/>
    </location>
    <ligand>
        <name>(2E)-4-hydroxy-3-methylbut-2-enyl diphosphate</name>
        <dbReference type="ChEBI" id="CHEBI:128753"/>
    </ligand>
</feature>
<keyword evidence="7" id="KW-1185">Reference proteome</keyword>
<reference evidence="6 7" key="1">
    <citation type="submission" date="2018-06" db="EMBL/GenBank/DDBJ databases">
        <authorList>
            <consortium name="Pathogen Informatics"/>
            <person name="Doyle S."/>
        </authorList>
    </citation>
    <scope>NUCLEOTIDE SEQUENCE [LARGE SCALE GENOMIC DNA]</scope>
    <source>
        <strain evidence="6 7">NCTC9836</strain>
    </source>
</reference>
<feature type="binding site" evidence="5">
    <location>
        <position position="222"/>
    </location>
    <ligand>
        <name>isopentenyl diphosphate</name>
        <dbReference type="ChEBI" id="CHEBI:128769"/>
    </ligand>
</feature>
<dbReference type="Gene3D" id="3.40.50.11270">
    <property type="match status" value="1"/>
</dbReference>
<feature type="binding site" evidence="5">
    <location>
        <position position="221"/>
    </location>
    <ligand>
        <name>(2E)-4-hydroxy-3-methylbut-2-enyl diphosphate</name>
        <dbReference type="ChEBI" id="CHEBI:128753"/>
    </ligand>
</feature>
<evidence type="ECO:0000256" key="4">
    <source>
        <dbReference type="ARBA" id="ARBA00023014"/>
    </source>
</evidence>
<feature type="binding site" evidence="5">
    <location>
        <position position="222"/>
    </location>
    <ligand>
        <name>dimethylallyl diphosphate</name>
        <dbReference type="ChEBI" id="CHEBI:57623"/>
    </ligand>
</feature>
<keyword evidence="1 5" id="KW-0004">4Fe-4S</keyword>
<feature type="binding site" evidence="5">
    <location>
        <position position="128"/>
    </location>
    <ligand>
        <name>(2E)-4-hydroxy-3-methylbut-2-enyl diphosphate</name>
        <dbReference type="ChEBI" id="CHEBI:128753"/>
    </ligand>
</feature>
<evidence type="ECO:0000313" key="6">
    <source>
        <dbReference type="EMBL" id="SUY47066.1"/>
    </source>
</evidence>
<evidence type="ECO:0000256" key="5">
    <source>
        <dbReference type="HAMAP-Rule" id="MF_00191"/>
    </source>
</evidence>
<keyword evidence="2 5" id="KW-0479">Metal-binding</keyword>
<dbReference type="UniPathway" id="UPA00056">
    <property type="reaction ID" value="UER00097"/>
</dbReference>
<feature type="binding site" evidence="5">
    <location>
        <position position="78"/>
    </location>
    <ligand>
        <name>dimethylallyl diphosphate</name>
        <dbReference type="ChEBI" id="CHEBI:57623"/>
    </ligand>
</feature>
<gene>
    <name evidence="5 6" type="primary">ispH</name>
    <name evidence="6" type="ORF">NCTC9836_01393</name>
</gene>